<feature type="domain" description="PKD" evidence="2">
    <location>
        <begin position="414"/>
        <end position="464"/>
    </location>
</feature>
<dbReference type="NCBIfam" id="TIGR04131">
    <property type="entry name" value="Bac_Flav_CTERM"/>
    <property type="match status" value="1"/>
</dbReference>
<dbReference type="InterPro" id="IPR000601">
    <property type="entry name" value="PKD_dom"/>
</dbReference>
<gene>
    <name evidence="3" type="ORF">LZZ85_09830</name>
</gene>
<dbReference type="InterPro" id="IPR013783">
    <property type="entry name" value="Ig-like_fold"/>
</dbReference>
<dbReference type="SMART" id="SM00409">
    <property type="entry name" value="IG"/>
    <property type="match status" value="5"/>
</dbReference>
<feature type="domain" description="PKD" evidence="2">
    <location>
        <begin position="593"/>
        <end position="653"/>
    </location>
</feature>
<feature type="chain" id="PRO_5045643121" evidence="1">
    <location>
        <begin position="19"/>
        <end position="1859"/>
    </location>
</feature>
<dbReference type="SMART" id="SM00089">
    <property type="entry name" value="PKD"/>
    <property type="match status" value="5"/>
</dbReference>
<feature type="signal peptide" evidence="1">
    <location>
        <begin position="1"/>
        <end position="18"/>
    </location>
</feature>
<dbReference type="InterPro" id="IPR003599">
    <property type="entry name" value="Ig_sub"/>
</dbReference>
<dbReference type="EMBL" id="JAKLTR010000005">
    <property type="protein sequence ID" value="MCG2614582.1"/>
    <property type="molecule type" value="Genomic_DNA"/>
</dbReference>
<dbReference type="CDD" id="cd00146">
    <property type="entry name" value="PKD"/>
    <property type="match status" value="3"/>
</dbReference>
<dbReference type="InterPro" id="IPR026341">
    <property type="entry name" value="T9SS_type_B"/>
</dbReference>
<reference evidence="3" key="1">
    <citation type="submission" date="2022-01" db="EMBL/GenBank/DDBJ databases">
        <authorList>
            <person name="Jo J.-H."/>
            <person name="Im W.-T."/>
        </authorList>
    </citation>
    <scope>NUCLEOTIDE SEQUENCE</scope>
    <source>
        <strain evidence="3">NA20</strain>
    </source>
</reference>
<dbReference type="PROSITE" id="PS50093">
    <property type="entry name" value="PKD"/>
    <property type="match status" value="4"/>
</dbReference>
<sequence>MRIYFFFAAMICGICSFAQNISVSGPTNLCQGETVTLTAPAGAPWQWLENNTPIPGATGQTFTANTSGSYSVTYTVGGASQTANPVVVNVRPLPIATFTFTNNACSGTSVNFTSNVSVGTAPYTYSWNFGDGGTSTAANPSHVFTSLGCATQNFPVTLSVTDANGCTATVSHTITIKQAPIVELQDQDIFSPFSNCDNAPSPGNSSFTLTVNNVSPNLSCIATYTLNWGDGTIETGLTLGSFPRSHTYTQLGAFDLVITANGTNGCISQKSYPVANQVEPNASLGTSGQLSGCESIQVQLEIGLWAQNSPGTKYRLDFGDGTFQEFTHPINGTNSNQVIQHTYTASSCINGSIKPILTTTNYCKTTQFVGPEILVYKKPQPEFSTSPVPGCVGQPLSFTNQTIAGYFLNCSRTTTYLWDFGDGATSTLTNPPAHIYAAAGTYTVTLTANNGCGSNAITKQVCITPKPTANFTLDNLAVCAGTTVNATNTSVKSTCGVTNYNWTVAYASGFCGTSSSWSFANGTNANSETPSFTFTNPGTYTITLTVNSPCGNTTSQQVVKVKQKPTVVLPTIPDACDIVNYTPQPTITSCGESPLTYAWLFDGAPSGNANSATPGTISFTTPGVHTVSLAVTNECGTTTVTRQFTISSSANLSVPPSTAFCNGETTGNLNITSTTPGAIISWTNNNTSIGLPANGSGSINSFAAINTGTTPRIAVITVTAMSNSCSAQSSFTITVNPTPQAPVVSVVNYCQGDAATPLGATAAPGHTLNWYSASTGGSGSTTAPTPVTTGIGSTAYYVSQINNTTNCESSRAMITVNVYPVPVISSSSFTAPLNCASTTGTITLNGLTASSTYNVQYTLNGAPVSINIMSNASGSLLISALGAGTYDNIRVSLNGCTSNAVGPYTLTDPNPPATPTTATNAPFCEGGSLSLNASSATPGVSYTWTGPNGYTSTQQNPVINPANANVSGTYNVIAILNNCKSAPAPLNVLIYPRPAAPTTVNAVTICAGETINLTSNTSFPGVVTYSWTGPNGFTSADQNPSIANTTTAMSGNYNATVTSATGSCMSPSASVPVVVNPIPAISGHSFTNPTNCGSSTGTITLIGLFPSTSYIVRYLKNGTPVTTTIISNASGNLIIPALTAGVYTDIYVTLAGCISNTIASVTLADPNPPAAPATSTTGPVCQGESFQLNATSLAGAVYSWTGPNSFTSTQQNPVINSASLAAAGTYNVIATLNNCPSPAAPVNVLIHPRPLAPTLPAVVTTCLNETIRLTSSSTFAGALSYAWTGPNGFTSNQQNPEIPNATAAMAGTYTLTVTSVTGSCASPSASLNVTILPLPNITSSSHINPIGCGTATGSIILNGLIANQVYTVFYRKNAGAIVSETVTANNSGSVIISGMTAGVYTDVLVSRNGCNSNIAGPFLLTDTAPYSIMASTNAPLCEGTTILLNAEVTTTGGATYEWNGPNGFTSTIKSPVIPNGNITHNGIYYAAVTIDGCTANDSITVTVSERTIAGNTSTNATICRGKNDGTVYLSGQLGQVVRWETSINNGASWMPVQNSGLFIRYKDLMVTTWYRALVQNGACQGLYSGITMITVLNTVENVSFTPNDLGTCVRDTTIRLNAAYNYTGSDPVSFYWYVNGQIRSTTNPFNLEIRVPANSTLSDVTNIRVLAENSFGCGDTSAMGKITIYPTPQLVKTKDNDINCKLAISHISVSGASTYLWRSTDPAVNGAITPALTVTPSTTSTYYVLATSADGCQARDSIQVVVDRSIGDGSFELPNAFTPNGDGKNDCFGAKAWGNVSNFRLSIFNRKGQVMFTTTNPNDCWDGQFNGKPQPPDAYVYWIEAKTICEERAFRKGTVVLIR</sequence>
<evidence type="ECO:0000256" key="1">
    <source>
        <dbReference type="SAM" id="SignalP"/>
    </source>
</evidence>
<proteinExistence type="predicted"/>
<name>A0ABS9KQJ3_9BACT</name>
<dbReference type="InterPro" id="IPR022409">
    <property type="entry name" value="PKD/Chitinase_dom"/>
</dbReference>
<keyword evidence="4" id="KW-1185">Reference proteome</keyword>
<dbReference type="Proteomes" id="UP001165367">
    <property type="component" value="Unassembled WGS sequence"/>
</dbReference>
<dbReference type="Pfam" id="PF19081">
    <property type="entry name" value="Ig_7"/>
    <property type="match status" value="1"/>
</dbReference>
<protein>
    <submittedName>
        <fullName evidence="3">PKD domain-containing protein</fullName>
    </submittedName>
</protein>
<accession>A0ABS9KQJ3</accession>
<keyword evidence="1" id="KW-0732">Signal</keyword>
<dbReference type="InterPro" id="IPR044023">
    <property type="entry name" value="Ig_7"/>
</dbReference>
<dbReference type="InterPro" id="IPR035986">
    <property type="entry name" value="PKD_dom_sf"/>
</dbReference>
<feature type="domain" description="PKD" evidence="2">
    <location>
        <begin position="93"/>
        <end position="148"/>
    </location>
</feature>
<comment type="caution">
    <text evidence="3">The sequence shown here is derived from an EMBL/GenBank/DDBJ whole genome shotgun (WGS) entry which is preliminary data.</text>
</comment>
<dbReference type="Pfam" id="PF18911">
    <property type="entry name" value="PKD_4"/>
    <property type="match status" value="3"/>
</dbReference>
<evidence type="ECO:0000313" key="4">
    <source>
        <dbReference type="Proteomes" id="UP001165367"/>
    </source>
</evidence>
<evidence type="ECO:0000313" key="3">
    <source>
        <dbReference type="EMBL" id="MCG2614582.1"/>
    </source>
</evidence>
<evidence type="ECO:0000259" key="2">
    <source>
        <dbReference type="PROSITE" id="PS50093"/>
    </source>
</evidence>
<dbReference type="Pfam" id="PF13585">
    <property type="entry name" value="CHU_C"/>
    <property type="match status" value="1"/>
</dbReference>
<feature type="domain" description="PKD" evidence="2">
    <location>
        <begin position="517"/>
        <end position="561"/>
    </location>
</feature>
<organism evidence="3 4">
    <name type="scientific">Terrimonas ginsenosidimutans</name>
    <dbReference type="NCBI Taxonomy" id="2908004"/>
    <lineage>
        <taxon>Bacteria</taxon>
        <taxon>Pseudomonadati</taxon>
        <taxon>Bacteroidota</taxon>
        <taxon>Chitinophagia</taxon>
        <taxon>Chitinophagales</taxon>
        <taxon>Chitinophagaceae</taxon>
        <taxon>Terrimonas</taxon>
    </lineage>
</organism>
<dbReference type="SUPFAM" id="SSF49299">
    <property type="entry name" value="PKD domain"/>
    <property type="match status" value="8"/>
</dbReference>
<dbReference type="RefSeq" id="WP_237871134.1">
    <property type="nucleotide sequence ID" value="NZ_JAKLTR010000005.1"/>
</dbReference>
<dbReference type="Gene3D" id="2.60.40.10">
    <property type="entry name" value="Immunoglobulins"/>
    <property type="match status" value="12"/>
</dbReference>